<keyword evidence="1 3" id="KW-0853">WD repeat</keyword>
<sequence length="323" mass="37028">MFYQQFKEYPKNSFREKTQQERKIIKSMDWNCNGSYLATTSDSTIKIWSFDGNNIKRSTDLKQGSEQLEKLLFHPTQPDIIASITKEYVKIWDIRTKQSVRQEKKEQIGIACWSPNGNELAVGTKQNKETQIMFLDMQGGERQILYQPKDKDKNFELKNIIYDKDVFVAVGQQNGVGMIQFMDVNNPQLPPLHQMEAHRAGITQCKFSKDGQHMYTGAQDSLIILWQLPDLLCAGQLMTVESEIKSISIFDSKYIAAIGLEEQAYIYQVDRCLAGKTDHIDSIKLEGQPSDICFHPNKFILAIVCQDKNKQESVIHLYGNLGV</sequence>
<dbReference type="GO" id="GO:0006406">
    <property type="term" value="P:mRNA export from nucleus"/>
    <property type="evidence" value="ECO:0007669"/>
    <property type="project" value="InterPro"/>
</dbReference>
<protein>
    <submittedName>
        <fullName evidence="4">Uncharacterized protein</fullName>
    </submittedName>
</protein>
<evidence type="ECO:0000256" key="3">
    <source>
        <dbReference type="PROSITE-ProRule" id="PRU00221"/>
    </source>
</evidence>
<dbReference type="PANTHER" id="PTHR22839:SF0">
    <property type="entry name" value="THO COMPLEX SUBUNIT 3"/>
    <property type="match status" value="1"/>
</dbReference>
<comment type="caution">
    <text evidence="4">The sequence shown here is derived from an EMBL/GenBank/DDBJ whole genome shotgun (WGS) entry which is preliminary data.</text>
</comment>
<dbReference type="PROSITE" id="PS50082">
    <property type="entry name" value="WD_REPEATS_2"/>
    <property type="match status" value="1"/>
</dbReference>
<keyword evidence="2" id="KW-0677">Repeat</keyword>
<dbReference type="PROSITE" id="PS50294">
    <property type="entry name" value="WD_REPEATS_REGION"/>
    <property type="match status" value="1"/>
</dbReference>
<accession>A0A8S1MDW0</accession>
<dbReference type="InterPro" id="IPR001680">
    <property type="entry name" value="WD40_rpt"/>
</dbReference>
<evidence type="ECO:0000313" key="4">
    <source>
        <dbReference type="EMBL" id="CAD8075903.1"/>
    </source>
</evidence>
<evidence type="ECO:0000256" key="2">
    <source>
        <dbReference type="ARBA" id="ARBA00022737"/>
    </source>
</evidence>
<dbReference type="InterPro" id="IPR040132">
    <property type="entry name" value="Tex1/THOC3"/>
</dbReference>
<dbReference type="SMART" id="SM00320">
    <property type="entry name" value="WD40"/>
    <property type="match status" value="4"/>
</dbReference>
<gene>
    <name evidence="4" type="ORF">PPRIM_AZ9-3.1.T0550133</name>
</gene>
<organism evidence="4 5">
    <name type="scientific">Paramecium primaurelia</name>
    <dbReference type="NCBI Taxonomy" id="5886"/>
    <lineage>
        <taxon>Eukaryota</taxon>
        <taxon>Sar</taxon>
        <taxon>Alveolata</taxon>
        <taxon>Ciliophora</taxon>
        <taxon>Intramacronucleata</taxon>
        <taxon>Oligohymenophorea</taxon>
        <taxon>Peniculida</taxon>
        <taxon>Parameciidae</taxon>
        <taxon>Paramecium</taxon>
    </lineage>
</organism>
<evidence type="ECO:0000313" key="5">
    <source>
        <dbReference type="Proteomes" id="UP000688137"/>
    </source>
</evidence>
<reference evidence="4" key="1">
    <citation type="submission" date="2021-01" db="EMBL/GenBank/DDBJ databases">
        <authorList>
            <consortium name="Genoscope - CEA"/>
            <person name="William W."/>
        </authorList>
    </citation>
    <scope>NUCLEOTIDE SEQUENCE</scope>
</reference>
<dbReference type="Proteomes" id="UP000688137">
    <property type="component" value="Unassembled WGS sequence"/>
</dbReference>
<dbReference type="EMBL" id="CAJJDM010000055">
    <property type="protein sequence ID" value="CAD8075903.1"/>
    <property type="molecule type" value="Genomic_DNA"/>
</dbReference>
<evidence type="ECO:0000256" key="1">
    <source>
        <dbReference type="ARBA" id="ARBA00022574"/>
    </source>
</evidence>
<keyword evidence="5" id="KW-1185">Reference proteome</keyword>
<dbReference type="AlphaFoldDB" id="A0A8S1MDW0"/>
<dbReference type="GO" id="GO:0000445">
    <property type="term" value="C:THO complex part of transcription export complex"/>
    <property type="evidence" value="ECO:0007669"/>
    <property type="project" value="TreeGrafter"/>
</dbReference>
<feature type="repeat" description="WD" evidence="3">
    <location>
        <begin position="195"/>
        <end position="228"/>
    </location>
</feature>
<dbReference type="Pfam" id="PF00400">
    <property type="entry name" value="WD40"/>
    <property type="match status" value="2"/>
</dbReference>
<name>A0A8S1MDW0_PARPR</name>
<proteinExistence type="predicted"/>
<dbReference type="PANTHER" id="PTHR22839">
    <property type="entry name" value="THO COMPLEX SUBUNIT 3 THO3"/>
    <property type="match status" value="1"/>
</dbReference>